<dbReference type="SUPFAM" id="SSF82861">
    <property type="entry name" value="Mechanosensitive channel protein MscS (YggB), transmembrane region"/>
    <property type="match status" value="1"/>
</dbReference>
<keyword evidence="7" id="KW-0997">Cell inner membrane</keyword>
<dbReference type="Pfam" id="PF05552">
    <property type="entry name" value="MS_channel_1st_1"/>
    <property type="match status" value="1"/>
</dbReference>
<dbReference type="Gene3D" id="3.30.70.100">
    <property type="match status" value="1"/>
</dbReference>
<evidence type="ECO:0000259" key="8">
    <source>
        <dbReference type="Pfam" id="PF00924"/>
    </source>
</evidence>
<dbReference type="EMBL" id="JAUSWJ010000001">
    <property type="protein sequence ID" value="MDQ0517779.1"/>
    <property type="molecule type" value="Genomic_DNA"/>
</dbReference>
<dbReference type="InterPro" id="IPR023408">
    <property type="entry name" value="MscS_beta-dom_sf"/>
</dbReference>
<evidence type="ECO:0000313" key="11">
    <source>
        <dbReference type="EMBL" id="MDQ0517779.1"/>
    </source>
</evidence>
<dbReference type="InterPro" id="IPR049278">
    <property type="entry name" value="MS_channel_C"/>
</dbReference>
<dbReference type="InterPro" id="IPR006685">
    <property type="entry name" value="MscS_channel_2nd"/>
</dbReference>
<feature type="transmembrane region" description="Helical" evidence="7">
    <location>
        <begin position="20"/>
        <end position="45"/>
    </location>
</feature>
<dbReference type="InterPro" id="IPR008910">
    <property type="entry name" value="MSC_TM_helix"/>
</dbReference>
<evidence type="ECO:0000259" key="10">
    <source>
        <dbReference type="Pfam" id="PF21088"/>
    </source>
</evidence>
<dbReference type="SUPFAM" id="SSF82689">
    <property type="entry name" value="Mechanosensitive channel protein MscS (YggB), C-terminal domain"/>
    <property type="match status" value="1"/>
</dbReference>
<evidence type="ECO:0000313" key="12">
    <source>
        <dbReference type="Proteomes" id="UP001223743"/>
    </source>
</evidence>
<dbReference type="Proteomes" id="UP001223743">
    <property type="component" value="Unassembled WGS sequence"/>
</dbReference>
<evidence type="ECO:0000256" key="6">
    <source>
        <dbReference type="ARBA" id="ARBA00023136"/>
    </source>
</evidence>
<dbReference type="InterPro" id="IPR045275">
    <property type="entry name" value="MscS_archaea/bacteria_type"/>
</dbReference>
<name>A0ABU0M9Z6_9HYPH</name>
<evidence type="ECO:0000256" key="1">
    <source>
        <dbReference type="ARBA" id="ARBA00004651"/>
    </source>
</evidence>
<keyword evidence="7" id="KW-0813">Transport</keyword>
<feature type="domain" description="Mechanosensitive ion channel transmembrane helices 2/3" evidence="10">
    <location>
        <begin position="70"/>
        <end position="110"/>
    </location>
</feature>
<keyword evidence="5 7" id="KW-1133">Transmembrane helix</keyword>
<evidence type="ECO:0000256" key="3">
    <source>
        <dbReference type="ARBA" id="ARBA00022475"/>
    </source>
</evidence>
<reference evidence="11 12" key="1">
    <citation type="submission" date="2023-07" db="EMBL/GenBank/DDBJ databases">
        <title>Genomic Encyclopedia of Type Strains, Phase IV (KMG-IV): sequencing the most valuable type-strain genomes for metagenomic binning, comparative biology and taxonomic classification.</title>
        <authorList>
            <person name="Goeker M."/>
        </authorList>
    </citation>
    <scope>NUCLEOTIDE SEQUENCE [LARGE SCALE GENOMIC DNA]</scope>
    <source>
        <strain evidence="11 12">B1-1</strain>
    </source>
</reference>
<accession>A0ABU0M9Z6</accession>
<dbReference type="Pfam" id="PF00924">
    <property type="entry name" value="MS_channel_2nd"/>
    <property type="match status" value="1"/>
</dbReference>
<dbReference type="SUPFAM" id="SSF50182">
    <property type="entry name" value="Sm-like ribonucleoproteins"/>
    <property type="match status" value="1"/>
</dbReference>
<dbReference type="InterPro" id="IPR010920">
    <property type="entry name" value="LSM_dom_sf"/>
</dbReference>
<keyword evidence="3" id="KW-1003">Cell membrane</keyword>
<keyword evidence="12" id="KW-1185">Reference proteome</keyword>
<keyword evidence="7" id="KW-0406">Ion transport</keyword>
<comment type="subunit">
    <text evidence="7">Homoheptamer.</text>
</comment>
<gene>
    <name evidence="11" type="ORF">QO015_003392</name>
</gene>
<comment type="subcellular location">
    <subcellularLocation>
        <location evidence="7">Cell inner membrane</location>
        <topology evidence="7">Multi-pass membrane protein</topology>
    </subcellularLocation>
    <subcellularLocation>
        <location evidence="1">Cell membrane</location>
        <topology evidence="1">Multi-pass membrane protein</topology>
    </subcellularLocation>
</comment>
<proteinExistence type="inferred from homology"/>
<evidence type="ECO:0000256" key="2">
    <source>
        <dbReference type="ARBA" id="ARBA00008017"/>
    </source>
</evidence>
<comment type="caution">
    <text evidence="7">Lacks conserved residue(s) required for the propagation of feature annotation.</text>
</comment>
<dbReference type="RefSeq" id="WP_266282770.1">
    <property type="nucleotide sequence ID" value="NZ_JAPKNF010000002.1"/>
</dbReference>
<dbReference type="InterPro" id="IPR049142">
    <property type="entry name" value="MS_channel_1st"/>
</dbReference>
<evidence type="ECO:0000256" key="7">
    <source>
        <dbReference type="RuleBase" id="RU369025"/>
    </source>
</evidence>
<evidence type="ECO:0000256" key="5">
    <source>
        <dbReference type="ARBA" id="ARBA00022989"/>
    </source>
</evidence>
<feature type="transmembrane region" description="Helical" evidence="7">
    <location>
        <begin position="66"/>
        <end position="89"/>
    </location>
</feature>
<keyword evidence="6 7" id="KW-0472">Membrane</keyword>
<evidence type="ECO:0000256" key="4">
    <source>
        <dbReference type="ARBA" id="ARBA00022692"/>
    </source>
</evidence>
<dbReference type="Gene3D" id="2.30.30.60">
    <property type="match status" value="1"/>
</dbReference>
<evidence type="ECO:0000259" key="9">
    <source>
        <dbReference type="Pfam" id="PF21082"/>
    </source>
</evidence>
<feature type="domain" description="Mechanosensitive ion channel MscS C-terminal" evidence="9">
    <location>
        <begin position="187"/>
        <end position="250"/>
    </location>
</feature>
<dbReference type="PANTHER" id="PTHR30221">
    <property type="entry name" value="SMALL-CONDUCTANCE MECHANOSENSITIVE CHANNEL"/>
    <property type="match status" value="1"/>
</dbReference>
<dbReference type="Pfam" id="PF21082">
    <property type="entry name" value="MS_channel_3rd"/>
    <property type="match status" value="1"/>
</dbReference>
<dbReference type="InterPro" id="IPR011066">
    <property type="entry name" value="MscS_channel_C_sf"/>
</dbReference>
<keyword evidence="4 7" id="KW-0812">Transmembrane</keyword>
<feature type="domain" description="Mechanosensitive ion channel MscS" evidence="8">
    <location>
        <begin position="112"/>
        <end position="179"/>
    </location>
</feature>
<comment type="caution">
    <text evidence="11">The sequence shown here is derived from an EMBL/GenBank/DDBJ whole genome shotgun (WGS) entry which is preliminary data.</text>
</comment>
<dbReference type="Pfam" id="PF21088">
    <property type="entry name" value="MS_channel_1st"/>
    <property type="match status" value="1"/>
</dbReference>
<comment type="function">
    <text evidence="7">Mechanosensitive channel that participates in the regulation of osmotic pressure changes within the cell, opening in response to stretch forces in the membrane lipid bilayer, without the need for other proteins. Contributes to normal resistance to hypoosmotic shock. Forms an ion channel of 1.0 nanosiemens conductance with a slight preference for anions.</text>
</comment>
<feature type="transmembrane region" description="Helical" evidence="7">
    <location>
        <begin position="95"/>
        <end position="125"/>
    </location>
</feature>
<dbReference type="Gene3D" id="1.10.287.1260">
    <property type="match status" value="1"/>
</dbReference>
<dbReference type="InterPro" id="IPR011014">
    <property type="entry name" value="MscS_channel_TM-2"/>
</dbReference>
<dbReference type="PANTHER" id="PTHR30221:SF1">
    <property type="entry name" value="SMALL-CONDUCTANCE MECHANOSENSITIVE CHANNEL"/>
    <property type="match status" value="1"/>
</dbReference>
<organism evidence="11 12">
    <name type="scientific">Kaistia geumhonensis</name>
    <dbReference type="NCBI Taxonomy" id="410839"/>
    <lineage>
        <taxon>Bacteria</taxon>
        <taxon>Pseudomonadati</taxon>
        <taxon>Pseudomonadota</taxon>
        <taxon>Alphaproteobacteria</taxon>
        <taxon>Hyphomicrobiales</taxon>
        <taxon>Kaistiaceae</taxon>
        <taxon>Kaistia</taxon>
    </lineage>
</organism>
<keyword evidence="7" id="KW-0407">Ion channel</keyword>
<sequence length="288" mass="30620">MDPIVTPPDLNAGAAMAWTWSVAFLPRLLTALIVLVAGITLARFAGRFVSGYGGTVAHIDRTVRPVLGAVVRYAIIVLTAIATLGQLGVQTASLLAVLGAAGLAIGLALQGTLTNIAAGIMLLWLRPFRAGDYIEQVSGNIAGTIEEMGLFACRLVTYDGVVIFAPNSTIWNVALRNHSQSRARLIAYQVNLPAGADVELARATLREATLAAPDVSQQPPPEVALDKATQSGLVLLCRFWAERGKAGAVQRSWPELMREKLSARLATEKPVEIVRILPTDADPSRLIA</sequence>
<comment type="similarity">
    <text evidence="2 7">Belongs to the MscS (TC 1.A.23) family.</text>
</comment>
<protein>
    <recommendedName>
        <fullName evidence="7">Small-conductance mechanosensitive channel</fullName>
    </recommendedName>
</protein>